<dbReference type="Proteomes" id="UP001501147">
    <property type="component" value="Unassembled WGS sequence"/>
</dbReference>
<protein>
    <submittedName>
        <fullName evidence="2">Uncharacterized protein</fullName>
    </submittedName>
</protein>
<evidence type="ECO:0000313" key="3">
    <source>
        <dbReference type="Proteomes" id="UP001501147"/>
    </source>
</evidence>
<feature type="compositionally biased region" description="Basic residues" evidence="1">
    <location>
        <begin position="1"/>
        <end position="26"/>
    </location>
</feature>
<evidence type="ECO:0000256" key="1">
    <source>
        <dbReference type="SAM" id="MobiDB-lite"/>
    </source>
</evidence>
<reference evidence="3" key="1">
    <citation type="journal article" date="2019" name="Int. J. Syst. Evol. Microbiol.">
        <title>The Global Catalogue of Microorganisms (GCM) 10K type strain sequencing project: providing services to taxonomists for standard genome sequencing and annotation.</title>
        <authorList>
            <consortium name="The Broad Institute Genomics Platform"/>
            <consortium name="The Broad Institute Genome Sequencing Center for Infectious Disease"/>
            <person name="Wu L."/>
            <person name="Ma J."/>
        </authorList>
    </citation>
    <scope>NUCLEOTIDE SEQUENCE [LARGE SCALE GENOMIC DNA]</scope>
    <source>
        <strain evidence="3">JCM 18324</strain>
    </source>
</reference>
<name>A0ABP9BJ97_9ACTN</name>
<evidence type="ECO:0000313" key="2">
    <source>
        <dbReference type="EMBL" id="GAA4796202.1"/>
    </source>
</evidence>
<feature type="region of interest" description="Disordered" evidence="1">
    <location>
        <begin position="1"/>
        <end position="85"/>
    </location>
</feature>
<feature type="compositionally biased region" description="Basic and acidic residues" evidence="1">
    <location>
        <begin position="28"/>
        <end position="42"/>
    </location>
</feature>
<organism evidence="2 3">
    <name type="scientific">Streptomyces sanyensis</name>
    <dbReference type="NCBI Taxonomy" id="568869"/>
    <lineage>
        <taxon>Bacteria</taxon>
        <taxon>Bacillati</taxon>
        <taxon>Actinomycetota</taxon>
        <taxon>Actinomycetes</taxon>
        <taxon>Kitasatosporales</taxon>
        <taxon>Streptomycetaceae</taxon>
        <taxon>Streptomyces</taxon>
    </lineage>
</organism>
<gene>
    <name evidence="2" type="ORF">GCM10023329_56220</name>
</gene>
<proteinExistence type="predicted"/>
<dbReference type="EMBL" id="BAABJV010000027">
    <property type="protein sequence ID" value="GAA4796202.1"/>
    <property type="molecule type" value="Genomic_DNA"/>
</dbReference>
<comment type="caution">
    <text evidence="2">The sequence shown here is derived from an EMBL/GenBank/DDBJ whole genome shotgun (WGS) entry which is preliminary data.</text>
</comment>
<keyword evidence="3" id="KW-1185">Reference proteome</keyword>
<sequence>MRGRARLRSRRILRGRGARRFRRPGAVRRPDRTPDGTARRTGPDQTGPDAGRDRTPEGSAQRRGRHAGQGAAATGSRAPGRAEAPMTVMRASCHRLARARERPRIWLGAGGAPP</sequence>
<accession>A0ABP9BJ97</accession>